<dbReference type="RefSeq" id="WP_034673574.1">
    <property type="nucleotide sequence ID" value="NZ_FPAP01000003.1"/>
</dbReference>
<name>A0A085Z5R8_9FLAO</name>
<dbReference type="eggNOG" id="ENOG5032T7E">
    <property type="taxonomic scope" value="Bacteria"/>
</dbReference>
<evidence type="ECO:0000313" key="2">
    <source>
        <dbReference type="Proteomes" id="UP000028713"/>
    </source>
</evidence>
<evidence type="ECO:0008006" key="3">
    <source>
        <dbReference type="Google" id="ProtNLM"/>
    </source>
</evidence>
<reference evidence="1 2" key="1">
    <citation type="submission" date="2014-07" db="EMBL/GenBank/DDBJ databases">
        <title>Genome of Chryseobacterium formosense LMG 24722.</title>
        <authorList>
            <person name="Pipes S.E."/>
            <person name="Stropko S.J."/>
            <person name="Newman J.D."/>
        </authorList>
    </citation>
    <scope>NUCLEOTIDE SEQUENCE [LARGE SCALE GENOMIC DNA]</scope>
    <source>
        <strain evidence="1 2">LMG 24722</strain>
    </source>
</reference>
<dbReference type="EMBL" id="JPRP01000001">
    <property type="protein sequence ID" value="KFE99781.1"/>
    <property type="molecule type" value="Genomic_DNA"/>
</dbReference>
<gene>
    <name evidence="1" type="ORF">IX39_03730</name>
</gene>
<keyword evidence="2" id="KW-1185">Reference proteome</keyword>
<sequence length="366" mass="43081">MLKVNFLCFVLILFFQLSYAQFKIKSISPTVDQQDSFNIQIIKTLGEFLETQNPKFWLESDFKRFKSPYYEIIGIEIGKLGDKFYQPSLMEIIPTDEEDKRIVKLAFIGYSPDTKSNLVKAIYNVIAVKNGDKIFFSKYIDYATRNWKIKNEDNITYYISINKNYNLKEAEAQKKDINMLSKFFDTKRFPIFYYSTVSPEEVFKLKGFDYHPMMFADKSGGFAEDYNIVISGNNSEYYTHEIVHLYTSKLFPKINPFFDEGIATYFGGSGKFDYQWQKGKLKKFLTENPDFDAFEHLDVYERLYFEKETPIPYLVSAVLCEMIISKFGKEKLFSVFKNGNSVEECIKTFNLNKNNINFELRKFLKV</sequence>
<evidence type="ECO:0000313" key="1">
    <source>
        <dbReference type="EMBL" id="KFE99781.1"/>
    </source>
</evidence>
<proteinExistence type="predicted"/>
<accession>A0A085Z5R8</accession>
<comment type="caution">
    <text evidence="1">The sequence shown here is derived from an EMBL/GenBank/DDBJ whole genome shotgun (WGS) entry which is preliminary data.</text>
</comment>
<dbReference type="OrthoDB" id="788362at2"/>
<organism evidence="1 2">
    <name type="scientific">Chryseobacterium formosense</name>
    <dbReference type="NCBI Taxonomy" id="236814"/>
    <lineage>
        <taxon>Bacteria</taxon>
        <taxon>Pseudomonadati</taxon>
        <taxon>Bacteroidota</taxon>
        <taxon>Flavobacteriia</taxon>
        <taxon>Flavobacteriales</taxon>
        <taxon>Weeksellaceae</taxon>
        <taxon>Chryseobacterium group</taxon>
        <taxon>Chryseobacterium</taxon>
    </lineage>
</organism>
<protein>
    <recommendedName>
        <fullName evidence="3">DUF1570 domain-containing protein</fullName>
    </recommendedName>
</protein>
<dbReference type="STRING" id="236814.IX39_03730"/>
<dbReference type="Proteomes" id="UP000028713">
    <property type="component" value="Unassembled WGS sequence"/>
</dbReference>
<dbReference type="AlphaFoldDB" id="A0A085Z5R8"/>